<keyword evidence="4" id="KW-1185">Reference proteome</keyword>
<evidence type="ECO:0000256" key="2">
    <source>
        <dbReference type="SAM" id="Phobius"/>
    </source>
</evidence>
<reference evidence="3 4" key="1">
    <citation type="submission" date="2020-09" db="EMBL/GenBank/DDBJ databases">
        <title>Investigation of environmental microbe.</title>
        <authorList>
            <person name="Ou Y."/>
            <person name="Kang Q."/>
        </authorList>
    </citation>
    <scope>NUCLEOTIDE SEQUENCE [LARGE SCALE GENOMIC DNA]</scope>
    <source>
        <strain evidence="3 4">KJZ-9</strain>
        <plasmid evidence="3 4">p1</plasmid>
    </source>
</reference>
<evidence type="ECO:0008006" key="5">
    <source>
        <dbReference type="Google" id="ProtNLM"/>
    </source>
</evidence>
<feature type="transmembrane region" description="Helical" evidence="2">
    <location>
        <begin position="21"/>
        <end position="41"/>
    </location>
</feature>
<organism evidence="3 4">
    <name type="scientific">Rothia amarae</name>
    <dbReference type="NCBI Taxonomy" id="169480"/>
    <lineage>
        <taxon>Bacteria</taxon>
        <taxon>Bacillati</taxon>
        <taxon>Actinomycetota</taxon>
        <taxon>Actinomycetes</taxon>
        <taxon>Micrococcales</taxon>
        <taxon>Micrococcaceae</taxon>
        <taxon>Rothia</taxon>
    </lineage>
</organism>
<dbReference type="KEGG" id="rama:IDM48_11390"/>
<dbReference type="InterPro" id="IPR049978">
    <property type="entry name" value="SCO6880-like"/>
</dbReference>
<dbReference type="RefSeq" id="WP_202939923.1">
    <property type="nucleotide sequence ID" value="NZ_CP062957.1"/>
</dbReference>
<feature type="transmembrane region" description="Helical" evidence="2">
    <location>
        <begin position="47"/>
        <end position="71"/>
    </location>
</feature>
<keyword evidence="2" id="KW-0472">Membrane</keyword>
<keyword evidence="2" id="KW-0812">Transmembrane</keyword>
<keyword evidence="3" id="KW-0614">Plasmid</keyword>
<geneLocation type="plasmid" evidence="3 4">
    <name>p1</name>
</geneLocation>
<dbReference type="Proteomes" id="UP000516421">
    <property type="component" value="Plasmid p1"/>
</dbReference>
<name>A0A7S6WWK2_9MICC</name>
<feature type="region of interest" description="Disordered" evidence="1">
    <location>
        <begin position="147"/>
        <end position="176"/>
    </location>
</feature>
<feature type="compositionally biased region" description="Low complexity" evidence="1">
    <location>
        <begin position="164"/>
        <end position="174"/>
    </location>
</feature>
<evidence type="ECO:0000313" key="4">
    <source>
        <dbReference type="Proteomes" id="UP000516421"/>
    </source>
</evidence>
<keyword evidence="2" id="KW-1133">Transmembrane helix</keyword>
<dbReference type="NCBIfam" id="NF042935">
    <property type="entry name" value="SCO6880_fam"/>
    <property type="match status" value="1"/>
</dbReference>
<evidence type="ECO:0000313" key="3">
    <source>
        <dbReference type="EMBL" id="QOW64891.1"/>
    </source>
</evidence>
<evidence type="ECO:0000256" key="1">
    <source>
        <dbReference type="SAM" id="MobiDB-lite"/>
    </source>
</evidence>
<sequence length="581" mass="63700">MARTVTLGGEIESRGVFGGRTVLDLIVLSLALVVGTTAFYTVGNNSWVSFLIGGLIWALGLAITYPAPVFLSGRSLVNYFAQWAGRKVRRLAGQNTFVPSQNRQSWADEQRAADEANPKLKPAAVRARAITRARRWGLETPVFATPATKTKKAKGSTRAKPQNKKASAAKKSSSGTPNAPVFVGSVRWFELETTGGKMVIFKHRNRPGRKSKTYFSVILEVIGVPGGIMRDYEADRPYMGFGKFLAKLASPQSLVTTHQQISRTLPVDLTEHVQWAMSNVSASAPGVTLSSYEELMQQVSAVSEQHRTFYVLNMIEDAKFRRRRDLYGTGDEADARVVFEEVRKAAAWARNLGAAQSVTALDESRAAALIRSLQDPSFDIDDTLSHVPGQETDLLSLKDAWQLLDWSKTTDYTTANGTWLHRTGWVPADGFHADEMSVRALKGLISSDASEPSFIRSVCLTTRLIDAKRARMIGRRDLTSDVALKKRKAKKGQIDDGSSDVKLSSSQRRMVDLAPASGHHGAHYGLFMTVSARSIDELESATQAMEAKASACGIDRIDWLNDQQDTAFGLTLPLGRGMSEK</sequence>
<gene>
    <name evidence="3" type="ORF">IDM48_11390</name>
</gene>
<feature type="compositionally biased region" description="Basic residues" evidence="1">
    <location>
        <begin position="149"/>
        <end position="163"/>
    </location>
</feature>
<proteinExistence type="predicted"/>
<accession>A0A7S6WWK2</accession>
<dbReference type="AlphaFoldDB" id="A0A7S6WWK2"/>
<protein>
    <recommendedName>
        <fullName evidence="5">PrgI family protein</fullName>
    </recommendedName>
</protein>
<dbReference type="EMBL" id="CP062957">
    <property type="protein sequence ID" value="QOW64891.1"/>
    <property type="molecule type" value="Genomic_DNA"/>
</dbReference>